<gene>
    <name evidence="6" type="ORF">MsAg5_13920</name>
</gene>
<comment type="function">
    <text evidence="3">Catalyzes the ferredoxin-dependent oxidative decarboxylation of arylpyruvates.</text>
</comment>
<accession>A0AAE4MJ94</accession>
<dbReference type="GO" id="GO:0051539">
    <property type="term" value="F:4 iron, 4 sulfur cluster binding"/>
    <property type="evidence" value="ECO:0007669"/>
    <property type="project" value="UniProtKB-UniRule"/>
</dbReference>
<keyword evidence="3" id="KW-0004">4Fe-4S</keyword>
<dbReference type="CDD" id="cd07034">
    <property type="entry name" value="TPP_PYR_PFOR_IOR-alpha_like"/>
    <property type="match status" value="1"/>
</dbReference>
<evidence type="ECO:0000256" key="4">
    <source>
        <dbReference type="SAM" id="MobiDB-lite"/>
    </source>
</evidence>
<dbReference type="PANTHER" id="PTHR43710">
    <property type="entry name" value="2-HYDROXYACYL-COA LYASE"/>
    <property type="match status" value="1"/>
</dbReference>
<evidence type="ECO:0000313" key="6">
    <source>
        <dbReference type="EMBL" id="MDV0447492.1"/>
    </source>
</evidence>
<comment type="catalytic activity">
    <reaction evidence="3">
        <text>indole-3-pyruvate + 2 oxidized [2Fe-2S]-[ferredoxin] + CoA = (indol-3-yl)acetyl-CoA + 2 reduced [2Fe-2S]-[ferredoxin] + CO2 + H(+)</text>
        <dbReference type="Rhea" id="RHEA:12645"/>
        <dbReference type="Rhea" id="RHEA-COMP:10000"/>
        <dbReference type="Rhea" id="RHEA-COMP:10001"/>
        <dbReference type="ChEBI" id="CHEBI:15378"/>
        <dbReference type="ChEBI" id="CHEBI:16526"/>
        <dbReference type="ChEBI" id="CHEBI:17640"/>
        <dbReference type="ChEBI" id="CHEBI:33737"/>
        <dbReference type="ChEBI" id="CHEBI:33738"/>
        <dbReference type="ChEBI" id="CHEBI:57271"/>
        <dbReference type="ChEBI" id="CHEBI:57287"/>
        <dbReference type="EC" id="1.2.7.8"/>
    </reaction>
</comment>
<keyword evidence="1 3" id="KW-0479">Metal-binding</keyword>
<dbReference type="InterPro" id="IPR017721">
    <property type="entry name" value="IorA"/>
</dbReference>
<name>A0AAE4MJ94_9EURY</name>
<evidence type="ECO:0000256" key="1">
    <source>
        <dbReference type="ARBA" id="ARBA00022723"/>
    </source>
</evidence>
<feature type="region of interest" description="Disordered" evidence="4">
    <location>
        <begin position="1"/>
        <end position="21"/>
    </location>
</feature>
<dbReference type="PANTHER" id="PTHR43710:SF6">
    <property type="entry name" value="INDOLEPYRUVATE OXIDOREDUCTASE SUBUNIT IORA"/>
    <property type="match status" value="1"/>
</dbReference>
<dbReference type="GO" id="GO:0044272">
    <property type="term" value="P:sulfur compound biosynthetic process"/>
    <property type="evidence" value="ECO:0007669"/>
    <property type="project" value="UniProtKB-ARBA"/>
</dbReference>
<keyword evidence="7" id="KW-1185">Reference proteome</keyword>
<keyword evidence="3" id="KW-0408">Iron</keyword>
<protein>
    <recommendedName>
        <fullName evidence="3">Indolepyruvate oxidoreductase subunit IorA</fullName>
        <shortName evidence="3">IOR</shortName>
        <ecNumber evidence="3">1.2.7.8</ecNumber>
    </recommendedName>
    <alternativeName>
        <fullName evidence="3">Indolepyruvate ferredoxin oxidoreductase subunit alpha</fullName>
    </alternativeName>
</protein>
<evidence type="ECO:0000256" key="2">
    <source>
        <dbReference type="ARBA" id="ARBA00023002"/>
    </source>
</evidence>
<dbReference type="Pfam" id="PF02775">
    <property type="entry name" value="TPP_enzyme_C"/>
    <property type="match status" value="1"/>
</dbReference>
<keyword evidence="2 3" id="KW-0560">Oxidoreductase</keyword>
<keyword evidence="3" id="KW-0813">Transport</keyword>
<proteinExistence type="predicted"/>
<organism evidence="6 7">
    <name type="scientific">Methanolapillus africanus</name>
    <dbReference type="NCBI Taxonomy" id="3028297"/>
    <lineage>
        <taxon>Archaea</taxon>
        <taxon>Methanobacteriati</taxon>
        <taxon>Methanobacteriota</taxon>
        <taxon>Stenosarchaea group</taxon>
        <taxon>Methanomicrobia</taxon>
        <taxon>Methanosarcinales</taxon>
        <taxon>Methanosarcinaceae</taxon>
        <taxon>Methanolapillus</taxon>
    </lineage>
</organism>
<dbReference type="AlphaFoldDB" id="A0AAE4MJ94"/>
<dbReference type="InterPro" id="IPR045025">
    <property type="entry name" value="HACL1-like"/>
</dbReference>
<dbReference type="EC" id="1.2.7.8" evidence="3"/>
<evidence type="ECO:0000256" key="3">
    <source>
        <dbReference type="PIRNR" id="PIRNR006439"/>
    </source>
</evidence>
<dbReference type="Proteomes" id="UP001271789">
    <property type="component" value="Unassembled WGS sequence"/>
</dbReference>
<dbReference type="InterPro" id="IPR002880">
    <property type="entry name" value="Pyrv_Fd/Flavodoxin_OxRdtase_N"/>
</dbReference>
<comment type="subunit">
    <text evidence="3">Heterodimer of the IorA and IorB subunits.</text>
</comment>
<evidence type="ECO:0000313" key="7">
    <source>
        <dbReference type="Proteomes" id="UP001271789"/>
    </source>
</evidence>
<dbReference type="GO" id="GO:0046872">
    <property type="term" value="F:metal ion binding"/>
    <property type="evidence" value="ECO:0007669"/>
    <property type="project" value="UniProtKB-UniRule"/>
</dbReference>
<keyword evidence="3" id="KW-0411">Iron-sulfur</keyword>
<reference evidence="6" key="1">
    <citation type="submission" date="2023-06" db="EMBL/GenBank/DDBJ databases">
        <title>Genome sequence of Methanosarcinaceae archaeon Ag5.</title>
        <authorList>
            <person name="Protasov E."/>
            <person name="Platt K."/>
            <person name="Poehlein A."/>
            <person name="Daniel R."/>
            <person name="Brune A."/>
        </authorList>
    </citation>
    <scope>NUCLEOTIDE SEQUENCE</scope>
    <source>
        <strain evidence="6">Ag5</strain>
    </source>
</reference>
<comment type="caution">
    <text evidence="6">The sequence shown here is derived from an EMBL/GenBank/DDBJ whole genome shotgun (WGS) entry which is preliminary data.</text>
</comment>
<dbReference type="SUPFAM" id="SSF52518">
    <property type="entry name" value="Thiamin diphosphate-binding fold (THDP-binding)"/>
    <property type="match status" value="2"/>
</dbReference>
<dbReference type="GO" id="GO:0043805">
    <property type="term" value="F:indolepyruvate ferredoxin oxidoreductase activity"/>
    <property type="evidence" value="ECO:0007669"/>
    <property type="project" value="UniProtKB-UniRule"/>
</dbReference>
<sequence length="583" mass="63749">MSQNSSFNSPRSPENVPAPASSPKAITGIVSFMTAAKDSGVRYVFGVPGYPITNLMNAIFDDPDFSDKSGWFANEKIAFEWALGASFTGHRSLVIVKHVGLNILLDPLMTAMTHTIGAGLVIVVGDDPGVIASQNCQDSRYFGNLTGTAVYDCGNPKDIYDQICRGFVLSEQIRAPVIVRVTADALNQTMMETLAYKHKGDCACHIDSSGSVSNSMLSPLYDKSVWELKMKGKHQRFHLLNDPILQEETSRSCISDSELYNAGKRSKAFKPGYENKFLAVRSVSIRQSKAPASEQIGVIASGWCFSSAFMAFELHKNIVLMKVEMVSPLPVQKIKNFLSEFSRVLVIEEPEPVIEDQIRIFGNVYGKRTGHLPFGKIEQEDMLFAVGNIQHDTVTKEIVLPRRPLEGEIGKKEFCKESIYPGFFEMLSDIRDKTNIPVTGDIGCSMYGAVPPYAVIDAAVSLGSSIGIGSGITAAVHQKSIVVTGDFALAHSGILSLSESLNRQMSLLIFIMKNNVAAMTGGQCSPDAAGCVHLLMGKVETSSINTFFWNDGKDPEFFEKVKKTTLEELNREGLSVIFIEMAD</sequence>
<comment type="cofactor">
    <cofactor evidence="3">
        <name>[4Fe-4S] cluster</name>
        <dbReference type="ChEBI" id="CHEBI:49883"/>
    </cofactor>
    <text evidence="3">Binds 2 [4Fe-4S] clusters. In this family the first cluster has a non-standard and varying [4Fe-4S] binding motif CX(2)CX(2)CX(4-5)CP.</text>
</comment>
<keyword evidence="3" id="KW-0249">Electron transport</keyword>
<dbReference type="GO" id="GO:0006082">
    <property type="term" value="P:organic acid metabolic process"/>
    <property type="evidence" value="ECO:0007669"/>
    <property type="project" value="UniProtKB-ARBA"/>
</dbReference>
<dbReference type="InterPro" id="IPR011766">
    <property type="entry name" value="TPP_enzyme_TPP-bd"/>
</dbReference>
<dbReference type="GO" id="GO:0030976">
    <property type="term" value="F:thiamine pyrophosphate binding"/>
    <property type="evidence" value="ECO:0007669"/>
    <property type="project" value="InterPro"/>
</dbReference>
<feature type="domain" description="Thiamine pyrophosphate enzyme TPP-binding" evidence="5">
    <location>
        <begin position="441"/>
        <end position="527"/>
    </location>
</feature>
<dbReference type="PIRSF" id="PIRSF006439">
    <property type="entry name" value="Indolepyruvate_ferr_oxidored"/>
    <property type="match status" value="1"/>
</dbReference>
<evidence type="ECO:0000259" key="5">
    <source>
        <dbReference type="Pfam" id="PF02775"/>
    </source>
</evidence>
<feature type="compositionally biased region" description="Polar residues" evidence="4">
    <location>
        <begin position="1"/>
        <end position="12"/>
    </location>
</feature>
<dbReference type="Gene3D" id="3.40.50.970">
    <property type="match status" value="2"/>
</dbReference>
<dbReference type="InterPro" id="IPR029061">
    <property type="entry name" value="THDP-binding"/>
</dbReference>
<dbReference type="EMBL" id="JAWDKD010000020">
    <property type="protein sequence ID" value="MDV0447492.1"/>
    <property type="molecule type" value="Genomic_DNA"/>
</dbReference>
<dbReference type="RefSeq" id="WP_338099930.1">
    <property type="nucleotide sequence ID" value="NZ_JAWDKD010000020.1"/>
</dbReference>